<dbReference type="Proteomes" id="UP000694561">
    <property type="component" value="Unplaced"/>
</dbReference>
<keyword evidence="9" id="KW-1185">Reference proteome</keyword>
<organism evidence="8 9">
    <name type="scientific">Monodon monoceros</name>
    <name type="common">Narwhal</name>
    <name type="synonym">Ceratodon monodon</name>
    <dbReference type="NCBI Taxonomy" id="40151"/>
    <lineage>
        <taxon>Eukaryota</taxon>
        <taxon>Metazoa</taxon>
        <taxon>Chordata</taxon>
        <taxon>Craniata</taxon>
        <taxon>Vertebrata</taxon>
        <taxon>Euteleostomi</taxon>
        <taxon>Mammalia</taxon>
        <taxon>Eutheria</taxon>
        <taxon>Laurasiatheria</taxon>
        <taxon>Artiodactyla</taxon>
        <taxon>Whippomorpha</taxon>
        <taxon>Cetacea</taxon>
        <taxon>Odontoceti</taxon>
        <taxon>Monodontidae</taxon>
        <taxon>Monodon</taxon>
    </lineage>
</organism>
<reference evidence="8" key="2">
    <citation type="submission" date="2025-09" db="UniProtKB">
        <authorList>
            <consortium name="Ensembl"/>
        </authorList>
    </citation>
    <scope>IDENTIFICATION</scope>
</reference>
<dbReference type="Pfam" id="PF14914">
    <property type="entry name" value="LRRC37AB_C"/>
    <property type="match status" value="1"/>
</dbReference>
<evidence type="ECO:0000256" key="5">
    <source>
        <dbReference type="SAM" id="SignalP"/>
    </source>
</evidence>
<dbReference type="InterPro" id="IPR015753">
    <property type="entry name" value="LRRC37"/>
</dbReference>
<dbReference type="Gene3D" id="3.80.10.10">
    <property type="entry name" value="Ribonuclease Inhibitor"/>
    <property type="match status" value="1"/>
</dbReference>
<evidence type="ECO:0000313" key="9">
    <source>
        <dbReference type="Proteomes" id="UP000694561"/>
    </source>
</evidence>
<sequence length="912" mass="102035">MWLLLLTGLGHCAWEPPHVMSRLRLWLPRLFLTWLQLWLQVQAVQPPEWALGPVQVTPNSPRLTEAWSSYASHPPPKLPHALTPLAEAGGFNYLTSSSPVQMLAPPHQELTETEAPYPDTGSVAELPTGPDQFAVPHQDLNNKQTQHQKIPEAVPVPDWDQNQPLVLPSRHKSKTENIGLDQAEGHQSVEIPVPPLGSKSSKPMKFIVSPPNLKKDLLQRQRLAKASTGQFEKHTQGLEQQLQGDYLDPSMDAFYPEESLSRAFLGSPDEPPEPPEEAVISPSQQEAQICHPELTEEAESLPQQEAPAQHPQTPEEVESFLPQQEAPSRPSKAPEELETSSPREALAQLLETRQEVVVRLVAHHGVSEAQQSNLYNVTVKPLDLTLTITPQVTKEVEPSPVQQNTPSQPPENQHSIPSENVTFQNPEQVQAHHPTLIEVTIQPLDLGLTRRPEPTKEDEPSPVMQETLTQPAEPITVKPLDLELTTTPEPTTEYTPEKKQPEQNATTNISICELCTCKNETLSCVGLSPKQKLHRVPEPEPNAYNGTFTIINFQGNSISYIDESIWKAYRWAEKLNLSENYLTELHKDSFEGLLSLRYLNLGCNSLTELSFGTFQAWHGMRFLHTLILNRNPLTTVEDSHLFKLPALKYLDMGTTQVSLTTIESILMMTLELEKLILPSRMACCLCQFKDTIEVVCKTLKLRCDSECLTDMTRCDEETSIGNAEGSLMKVLQARKKNTTTELTVESERASSEKSAVSLSGLTSPGDQVETQLNQQLRSLIPNNDVRRLISHVIQTLKMNCSETHVQLACANLISRTGLLMKLLSKQQEANVSEAEWYTDQWKADNYISESTEAQSEQKGQESSELTKEVPRYGYNNKLILAISISVVVTIWVTILCLIEVRTIINSDSEPTN</sequence>
<evidence type="ECO:0000313" key="8">
    <source>
        <dbReference type="Ensembl" id="ENSMMNP00015026962.1"/>
    </source>
</evidence>
<evidence type="ECO:0000256" key="3">
    <source>
        <dbReference type="SAM" id="MobiDB-lite"/>
    </source>
</evidence>
<evidence type="ECO:0000256" key="2">
    <source>
        <dbReference type="ARBA" id="ARBA00022737"/>
    </source>
</evidence>
<feature type="domain" description="Leucine-rich repeat-containing protein 37 N-terminal" evidence="7">
    <location>
        <begin position="395"/>
        <end position="462"/>
    </location>
</feature>
<feature type="chain" id="PRO_5034967250" description="LRRC37A/B like protein 1 C-terminal domain-containing protein" evidence="5">
    <location>
        <begin position="44"/>
        <end position="912"/>
    </location>
</feature>
<dbReference type="Pfam" id="PF15779">
    <property type="entry name" value="LRRC37"/>
    <property type="match status" value="2"/>
</dbReference>
<dbReference type="Pfam" id="PF13855">
    <property type="entry name" value="LRR_8"/>
    <property type="match status" value="1"/>
</dbReference>
<feature type="domain" description="LRRC37A/B like protein 1 C-terminal" evidence="6">
    <location>
        <begin position="763"/>
        <end position="902"/>
    </location>
</feature>
<feature type="domain" description="Leucine-rich repeat-containing protein 37 N-terminal" evidence="7">
    <location>
        <begin position="473"/>
        <end position="494"/>
    </location>
</feature>
<dbReference type="InterPro" id="IPR029423">
    <property type="entry name" value="LRRC37AB_C"/>
</dbReference>
<accession>A0A8C6CEW0</accession>
<dbReference type="Ensembl" id="ENSMMNT00015029631.1">
    <property type="protein sequence ID" value="ENSMMNP00015026962.1"/>
    <property type="gene ID" value="ENSMMNG00015019539.1"/>
</dbReference>
<feature type="compositionally biased region" description="Basic and acidic residues" evidence="3">
    <location>
        <begin position="448"/>
        <end position="459"/>
    </location>
</feature>
<keyword evidence="4" id="KW-0812">Transmembrane</keyword>
<evidence type="ECO:0000259" key="6">
    <source>
        <dbReference type="Pfam" id="PF14914"/>
    </source>
</evidence>
<dbReference type="InterPro" id="IPR032675">
    <property type="entry name" value="LRR_dom_sf"/>
</dbReference>
<dbReference type="GeneTree" id="ENSGT00530000063282"/>
<dbReference type="PANTHER" id="PTHR23045:SF9">
    <property type="entry name" value="LEUCINE RICH REPEAT CONTAINING 37A-RELATED"/>
    <property type="match status" value="1"/>
</dbReference>
<feature type="transmembrane region" description="Helical" evidence="4">
    <location>
        <begin position="878"/>
        <end position="898"/>
    </location>
</feature>
<feature type="compositionally biased region" description="Polar residues" evidence="3">
    <location>
        <begin position="400"/>
        <end position="419"/>
    </location>
</feature>
<feature type="region of interest" description="Disordered" evidence="3">
    <location>
        <begin position="446"/>
        <end position="465"/>
    </location>
</feature>
<feature type="region of interest" description="Disordered" evidence="3">
    <location>
        <begin position="262"/>
        <end position="341"/>
    </location>
</feature>
<feature type="region of interest" description="Disordered" evidence="3">
    <location>
        <begin position="394"/>
        <end position="419"/>
    </location>
</feature>
<dbReference type="AlphaFoldDB" id="A0A8C6CEW0"/>
<dbReference type="InterPro" id="IPR032754">
    <property type="entry name" value="LRRC37_N"/>
</dbReference>
<keyword evidence="5" id="KW-0732">Signal</keyword>
<evidence type="ECO:0000259" key="7">
    <source>
        <dbReference type="Pfam" id="PF15779"/>
    </source>
</evidence>
<keyword evidence="4" id="KW-1133">Transmembrane helix</keyword>
<keyword evidence="2" id="KW-0677">Repeat</keyword>
<dbReference type="InterPro" id="IPR001611">
    <property type="entry name" value="Leu-rich_rpt"/>
</dbReference>
<evidence type="ECO:0000256" key="1">
    <source>
        <dbReference type="ARBA" id="ARBA00022614"/>
    </source>
</evidence>
<dbReference type="InterPro" id="IPR003591">
    <property type="entry name" value="Leu-rich_rpt_typical-subtyp"/>
</dbReference>
<reference evidence="8" key="1">
    <citation type="submission" date="2025-08" db="UniProtKB">
        <authorList>
            <consortium name="Ensembl"/>
        </authorList>
    </citation>
    <scope>IDENTIFICATION</scope>
</reference>
<keyword evidence="1" id="KW-0433">Leucine-rich repeat</keyword>
<proteinExistence type="predicted"/>
<gene>
    <name evidence="8" type="primary">LOC114888947</name>
</gene>
<evidence type="ECO:0000256" key="4">
    <source>
        <dbReference type="SAM" id="Phobius"/>
    </source>
</evidence>
<evidence type="ECO:0008006" key="10">
    <source>
        <dbReference type="Google" id="ProtNLM"/>
    </source>
</evidence>
<feature type="signal peptide" evidence="5">
    <location>
        <begin position="1"/>
        <end position="43"/>
    </location>
</feature>
<dbReference type="SMART" id="SM00369">
    <property type="entry name" value="LRR_TYP"/>
    <property type="match status" value="3"/>
</dbReference>
<dbReference type="PANTHER" id="PTHR23045">
    <property type="entry name" value="LEUCINE-RICH REPEAT-CONTAINING PROTEIN 37A"/>
    <property type="match status" value="1"/>
</dbReference>
<name>A0A8C6CEW0_MONMO</name>
<dbReference type="SUPFAM" id="SSF52058">
    <property type="entry name" value="L domain-like"/>
    <property type="match status" value="1"/>
</dbReference>
<keyword evidence="4" id="KW-0472">Membrane</keyword>
<protein>
    <recommendedName>
        <fullName evidence="10">LRRC37A/B like protein 1 C-terminal domain-containing protein</fullName>
    </recommendedName>
</protein>